<reference evidence="2 3" key="1">
    <citation type="submission" date="2013-11" db="EMBL/GenBank/DDBJ databases">
        <title>Genome sequencing of Stegodyphus mimosarum.</title>
        <authorList>
            <person name="Bechsgaard J."/>
        </authorList>
    </citation>
    <scope>NUCLEOTIDE SEQUENCE [LARGE SCALE GENOMIC DNA]</scope>
</reference>
<evidence type="ECO:0000256" key="1">
    <source>
        <dbReference type="SAM" id="MobiDB-lite"/>
    </source>
</evidence>
<protein>
    <submittedName>
        <fullName evidence="2">Mediator of RNA polymerase II transcription subunit 6</fullName>
    </submittedName>
</protein>
<dbReference type="Proteomes" id="UP000054359">
    <property type="component" value="Unassembled WGS sequence"/>
</dbReference>
<dbReference type="EMBL" id="KL812581">
    <property type="protein sequence ID" value="KFM83164.1"/>
    <property type="molecule type" value="Genomic_DNA"/>
</dbReference>
<keyword evidence="3" id="KW-1185">Reference proteome</keyword>
<gene>
    <name evidence="2" type="ORF">X975_06712</name>
</gene>
<dbReference type="STRING" id="407821.A0A087V0M5"/>
<organism evidence="2 3">
    <name type="scientific">Stegodyphus mimosarum</name>
    <name type="common">African social velvet spider</name>
    <dbReference type="NCBI Taxonomy" id="407821"/>
    <lineage>
        <taxon>Eukaryota</taxon>
        <taxon>Metazoa</taxon>
        <taxon>Ecdysozoa</taxon>
        <taxon>Arthropoda</taxon>
        <taxon>Chelicerata</taxon>
        <taxon>Arachnida</taxon>
        <taxon>Araneae</taxon>
        <taxon>Araneomorphae</taxon>
        <taxon>Entelegynae</taxon>
        <taxon>Eresoidea</taxon>
        <taxon>Eresidae</taxon>
        <taxon>Stegodyphus</taxon>
    </lineage>
</organism>
<evidence type="ECO:0000313" key="3">
    <source>
        <dbReference type="Proteomes" id="UP000054359"/>
    </source>
</evidence>
<proteinExistence type="predicted"/>
<feature type="non-terminal residue" evidence="2">
    <location>
        <position position="1"/>
    </location>
</feature>
<feature type="non-terminal residue" evidence="2">
    <location>
        <position position="139"/>
    </location>
</feature>
<feature type="region of interest" description="Disordered" evidence="1">
    <location>
        <begin position="111"/>
        <end position="139"/>
    </location>
</feature>
<accession>A0A087V0M5</accession>
<name>A0A087V0M5_STEMI</name>
<sequence>GRARVCFPATEGRCSPYRTFKEISKTKAKEEPGSVFQRRRVDVLLTELSKKFPPKLPSPPQLEKQTTEEAVKVEPKVEVKTEKVDTPATTVVATTTTAAATVTAAVLGTTTATTTSATPPPPTTTAAASVVQRTAMKPP</sequence>
<evidence type="ECO:0000313" key="2">
    <source>
        <dbReference type="EMBL" id="KFM83164.1"/>
    </source>
</evidence>
<dbReference type="AlphaFoldDB" id="A0A087V0M5"/>
<dbReference type="OrthoDB" id="344220at2759"/>